<dbReference type="Pfam" id="PF11463">
    <property type="entry name" value="R-HINP1I"/>
    <property type="match status" value="1"/>
</dbReference>
<gene>
    <name evidence="1" type="ORF">B5J94_07860</name>
</gene>
<proteinExistence type="predicted"/>
<dbReference type="EMBL" id="MXAN01000052">
    <property type="protein sequence ID" value="OPH36163.1"/>
    <property type="molecule type" value="Genomic_DNA"/>
</dbReference>
<dbReference type="RefSeq" id="WP_079364047.1">
    <property type="nucleotide sequence ID" value="NZ_MXAN01000052.1"/>
</dbReference>
<reference evidence="2" key="1">
    <citation type="submission" date="2017-03" db="EMBL/GenBank/DDBJ databases">
        <title>Draft genome sequence of Moraxella equi CCUG 4950T type strain.</title>
        <authorList>
            <person name="Salva-Serra F."/>
            <person name="Engstrom-Jakobsson H."/>
            <person name="Thorell K."/>
            <person name="Jaen-Luchoro D."/>
            <person name="Gonzales-Siles L."/>
            <person name="Karlsson R."/>
            <person name="Yazdan S."/>
            <person name="Boulund F."/>
            <person name="Johnning A."/>
            <person name="Engstrand L."/>
            <person name="Kristiansson E."/>
            <person name="Moore E."/>
        </authorList>
    </citation>
    <scope>NUCLEOTIDE SEQUENCE [LARGE SCALE GENOMIC DNA]</scope>
    <source>
        <strain evidence="2">CCUG 4441</strain>
    </source>
</reference>
<sequence>MFNDKQQLGSVTAKGGFDNEKTIVAKFNDYKNDTHVQAWLTIMGYNTDNIQTLNAMHIPTRLNKNKATQFGISAEQFDLTQKYKKADLQIQLTIKIDDIIYRENISLKKADLSANFNQIDKRAVSTYQQMWGFDDDIAKTLKQFTGEITPTEEEQALLKDKRRWYLTELPSSDTQKLLEFLSANKYLIISDIIKGRGMLCAEWFLVSRFCGDGTIDYCLKNINEVINHYAQGDV</sequence>
<comment type="caution">
    <text evidence="1">The sequence shown here is derived from an EMBL/GenBank/DDBJ whole genome shotgun (WGS) entry which is preliminary data.</text>
</comment>
<dbReference type="InterPro" id="IPR021107">
    <property type="entry name" value="Restrct_endonuc_II_HinP1I"/>
</dbReference>
<dbReference type="Proteomes" id="UP000191025">
    <property type="component" value="Unassembled WGS sequence"/>
</dbReference>
<organism evidence="1 2">
    <name type="scientific">Moraxella lacunata</name>
    <dbReference type="NCBI Taxonomy" id="477"/>
    <lineage>
        <taxon>Bacteria</taxon>
        <taxon>Pseudomonadati</taxon>
        <taxon>Pseudomonadota</taxon>
        <taxon>Gammaproteobacteria</taxon>
        <taxon>Moraxellales</taxon>
        <taxon>Moraxellaceae</taxon>
        <taxon>Moraxella</taxon>
    </lineage>
</organism>
<evidence type="ECO:0000313" key="1">
    <source>
        <dbReference type="EMBL" id="OPH36163.1"/>
    </source>
</evidence>
<dbReference type="Gene3D" id="3.40.1350.40">
    <property type="match status" value="1"/>
</dbReference>
<name>A0A1V4GU78_MORLA</name>
<dbReference type="AlphaFoldDB" id="A0A1V4GU78"/>
<protein>
    <submittedName>
        <fullName evidence="1">Uncharacterized protein</fullName>
    </submittedName>
</protein>
<evidence type="ECO:0000313" key="2">
    <source>
        <dbReference type="Proteomes" id="UP000191025"/>
    </source>
</evidence>
<accession>A0A1V4GU78</accession>